<dbReference type="RefSeq" id="WP_213166231.1">
    <property type="nucleotide sequence ID" value="NZ_CP058559.1"/>
</dbReference>
<organism evidence="4 5">
    <name type="scientific">Alkalicella caledoniensis</name>
    <dbReference type="NCBI Taxonomy" id="2731377"/>
    <lineage>
        <taxon>Bacteria</taxon>
        <taxon>Bacillati</taxon>
        <taxon>Bacillota</taxon>
        <taxon>Clostridia</taxon>
        <taxon>Eubacteriales</taxon>
        <taxon>Proteinivoracaceae</taxon>
        <taxon>Alkalicella</taxon>
    </lineage>
</organism>
<dbReference type="PANTHER" id="PTHR37815:SF3">
    <property type="entry name" value="UPF0397 PROTEIN SPR0429"/>
    <property type="match status" value="1"/>
</dbReference>
<evidence type="ECO:0000313" key="5">
    <source>
        <dbReference type="Proteomes" id="UP000516160"/>
    </source>
</evidence>
<dbReference type="Gene3D" id="1.10.1760.20">
    <property type="match status" value="1"/>
</dbReference>
<sequence length="167" mass="17906">MKKNKQQLLVIYSLFIALVAIVTTYIGFPMAFGYINLGDAVIFSIALVFGPVAGLTSGAIGSALADITLGYAVWAPFTFLIKGLEGYLVGLASIAFLKYGFKSYKVFLMLGLAILVLNVGYFFTAAFLYDFPAAIADAPLNIVQGIVAIALTFPLAPIIKRVSSNFR</sequence>
<evidence type="ECO:0000256" key="2">
    <source>
        <dbReference type="ARBA" id="ARBA00022989"/>
    </source>
</evidence>
<dbReference type="Proteomes" id="UP000516160">
    <property type="component" value="Chromosome"/>
</dbReference>
<name>A0A7G9WAW5_ALKCA</name>
<keyword evidence="5" id="KW-1185">Reference proteome</keyword>
<dbReference type="Pfam" id="PF07155">
    <property type="entry name" value="ECF-ribofla_trS"/>
    <property type="match status" value="1"/>
</dbReference>
<dbReference type="AlphaFoldDB" id="A0A7G9WAW5"/>
<accession>A0A7G9WAW5</accession>
<feature type="transmembrane region" description="Helical" evidence="3">
    <location>
        <begin position="141"/>
        <end position="159"/>
    </location>
</feature>
<feature type="transmembrane region" description="Helical" evidence="3">
    <location>
        <begin position="71"/>
        <end position="94"/>
    </location>
</feature>
<keyword evidence="2 3" id="KW-1133">Transmembrane helix</keyword>
<gene>
    <name evidence="4" type="ORF">HYG86_14155</name>
</gene>
<proteinExistence type="predicted"/>
<feature type="transmembrane region" description="Helical" evidence="3">
    <location>
        <begin position="6"/>
        <end position="28"/>
    </location>
</feature>
<dbReference type="EMBL" id="CP058559">
    <property type="protein sequence ID" value="QNO15827.1"/>
    <property type="molecule type" value="Genomic_DNA"/>
</dbReference>
<keyword evidence="3" id="KW-0472">Membrane</keyword>
<dbReference type="KEGG" id="acae:HYG86_14155"/>
<feature type="transmembrane region" description="Helical" evidence="3">
    <location>
        <begin position="106"/>
        <end position="129"/>
    </location>
</feature>
<dbReference type="InterPro" id="IPR009825">
    <property type="entry name" value="ECF_substrate-spec-like"/>
</dbReference>
<dbReference type="PANTHER" id="PTHR37815">
    <property type="entry name" value="UPF0397 PROTEIN BC_2624-RELATED"/>
    <property type="match status" value="1"/>
</dbReference>
<evidence type="ECO:0000256" key="1">
    <source>
        <dbReference type="ARBA" id="ARBA00022692"/>
    </source>
</evidence>
<keyword evidence="1 3" id="KW-0812">Transmembrane</keyword>
<reference evidence="4 5" key="1">
    <citation type="submission" date="2020-07" db="EMBL/GenBank/DDBJ databases">
        <title>Alkalicella. sp. LB2 genome.</title>
        <authorList>
            <person name="Postec A."/>
            <person name="Quemeneur M."/>
        </authorList>
    </citation>
    <scope>NUCLEOTIDE SEQUENCE [LARGE SCALE GENOMIC DNA]</scope>
    <source>
        <strain evidence="4 5">LB2</strain>
    </source>
</reference>
<protein>
    <submittedName>
        <fullName evidence="4">ECF transporter S component</fullName>
    </submittedName>
</protein>
<feature type="transmembrane region" description="Helical" evidence="3">
    <location>
        <begin position="40"/>
        <end position="65"/>
    </location>
</feature>
<dbReference type="GO" id="GO:0016020">
    <property type="term" value="C:membrane"/>
    <property type="evidence" value="ECO:0007669"/>
    <property type="project" value="InterPro"/>
</dbReference>
<evidence type="ECO:0000256" key="3">
    <source>
        <dbReference type="SAM" id="Phobius"/>
    </source>
</evidence>
<evidence type="ECO:0000313" key="4">
    <source>
        <dbReference type="EMBL" id="QNO15827.1"/>
    </source>
</evidence>